<organism evidence="3 4">
    <name type="scientific">Mammaliicoccus stepanovicii</name>
    <dbReference type="NCBI Taxonomy" id="643214"/>
    <lineage>
        <taxon>Bacteria</taxon>
        <taxon>Bacillati</taxon>
        <taxon>Bacillota</taxon>
        <taxon>Bacilli</taxon>
        <taxon>Bacillales</taxon>
        <taxon>Staphylococcaceae</taxon>
        <taxon>Mammaliicoccus</taxon>
    </lineage>
</organism>
<dbReference type="Gene3D" id="3.60.21.10">
    <property type="match status" value="1"/>
</dbReference>
<dbReference type="CDD" id="cd00840">
    <property type="entry name" value="MPP_Mre11_N"/>
    <property type="match status" value="1"/>
</dbReference>
<dbReference type="RefSeq" id="WP_095087217.1">
    <property type="nucleotide sequence ID" value="NZ_BMDM01000002.1"/>
</dbReference>
<dbReference type="InterPro" id="IPR050535">
    <property type="entry name" value="DNA_Repair-Maintenance_Comp"/>
</dbReference>
<feature type="domain" description="Calcineurin-like phosphoesterase" evidence="2">
    <location>
        <begin position="2"/>
        <end position="200"/>
    </location>
</feature>
<dbReference type="KEGG" id="sste:SAMEA4384403_0901"/>
<dbReference type="GO" id="GO:0004527">
    <property type="term" value="F:exonuclease activity"/>
    <property type="evidence" value="ECO:0007669"/>
    <property type="project" value="UniProtKB-KW"/>
</dbReference>
<evidence type="ECO:0000259" key="2">
    <source>
        <dbReference type="Pfam" id="PF00149"/>
    </source>
</evidence>
<name>A0A239YWQ8_9STAP</name>
<protein>
    <submittedName>
        <fullName evidence="3">Putative DNA repair exonuclease</fullName>
    </submittedName>
</protein>
<sequence length="394" mass="45830">MIKFIHCADLHLDSPFKSRHHLSPSILNDVKQSGYHSFSRIVDEAIKEQVDFIVIAGDLFDQQNRTLRAEVFLREQFNRLEQEQIFVYIIHGNHDPLSIGVHTVWPDNVTVFSDKVSTYQLITKYGQVVYLHGFSYQKDASYENKVDEYPESTGNKGIHIGVLHGTYAQASGVTQRYTEFNIEDLNSKLYHYWALGHIHERAMISELSQIHYPGNIQARHFKETGEKGYLLVEGDEAKLEATFRPTHYIKFEKAAIETKAKGKHALYEAIQKFKDSVRTEGKAFYQLDVYVKHDEILKQEEINQVIQLIQEYEENQTNFVFIEQLNVFFEQDSEVALANEFNDDILEDDQILEDALSDLYLNPKANRFLEPFSDVDKQELIDRGEAILKRRMRG</sequence>
<dbReference type="EMBL" id="LT906462">
    <property type="protein sequence ID" value="SNV63003.1"/>
    <property type="molecule type" value="Genomic_DNA"/>
</dbReference>
<dbReference type="InterPro" id="IPR029052">
    <property type="entry name" value="Metallo-depent_PP-like"/>
</dbReference>
<dbReference type="InterPro" id="IPR041796">
    <property type="entry name" value="Mre11_N"/>
</dbReference>
<evidence type="ECO:0000313" key="4">
    <source>
        <dbReference type="Proteomes" id="UP000242084"/>
    </source>
</evidence>
<dbReference type="Pfam" id="PF00149">
    <property type="entry name" value="Metallophos"/>
    <property type="match status" value="1"/>
</dbReference>
<dbReference type="AlphaFoldDB" id="A0A239YWQ8"/>
<keyword evidence="4" id="KW-1185">Reference proteome</keyword>
<evidence type="ECO:0000313" key="3">
    <source>
        <dbReference type="EMBL" id="SNV63003.1"/>
    </source>
</evidence>
<dbReference type="PIRSF" id="PIRSF033091">
    <property type="entry name" value="Pesterase_YhaO"/>
    <property type="match status" value="1"/>
</dbReference>
<dbReference type="OrthoDB" id="9773856at2"/>
<reference evidence="3 4" key="1">
    <citation type="submission" date="2017-06" db="EMBL/GenBank/DDBJ databases">
        <authorList>
            <consortium name="Pathogen Informatics"/>
        </authorList>
    </citation>
    <scope>NUCLEOTIDE SEQUENCE [LARGE SCALE GENOMIC DNA]</scope>
    <source>
        <strain evidence="3 4">NCTC13839</strain>
    </source>
</reference>
<keyword evidence="1" id="KW-0378">Hydrolase</keyword>
<keyword evidence="3" id="KW-0540">Nuclease</keyword>
<dbReference type="PANTHER" id="PTHR30337">
    <property type="entry name" value="COMPONENT OF ATP-DEPENDENT DSDNA EXONUCLEASE"/>
    <property type="match status" value="1"/>
</dbReference>
<evidence type="ECO:0000256" key="1">
    <source>
        <dbReference type="ARBA" id="ARBA00022801"/>
    </source>
</evidence>
<dbReference type="InterPro" id="IPR014576">
    <property type="entry name" value="Pesterase_YhaO"/>
</dbReference>
<dbReference type="Proteomes" id="UP000242084">
    <property type="component" value="Chromosome 1"/>
</dbReference>
<dbReference type="InterPro" id="IPR004843">
    <property type="entry name" value="Calcineurin-like_PHP"/>
</dbReference>
<gene>
    <name evidence="3" type="ORF">SAMEA4384403_00901</name>
</gene>
<dbReference type="SUPFAM" id="SSF56300">
    <property type="entry name" value="Metallo-dependent phosphatases"/>
    <property type="match status" value="1"/>
</dbReference>
<proteinExistence type="predicted"/>
<dbReference type="PANTHER" id="PTHR30337:SF7">
    <property type="entry name" value="PHOSPHOESTERASE"/>
    <property type="match status" value="1"/>
</dbReference>
<accession>A0A239YWQ8</accession>
<keyword evidence="3" id="KW-0269">Exonuclease</keyword>